<proteinExistence type="inferred from homology"/>
<evidence type="ECO:0000256" key="8">
    <source>
        <dbReference type="SAM" id="SignalP"/>
    </source>
</evidence>
<feature type="active site" description="Charge relay system" evidence="6">
    <location>
        <position position="332"/>
    </location>
</feature>
<dbReference type="Pfam" id="PF05922">
    <property type="entry name" value="Inhibitor_I9"/>
    <property type="match status" value="1"/>
</dbReference>
<feature type="signal peptide" evidence="8">
    <location>
        <begin position="1"/>
        <end position="15"/>
    </location>
</feature>
<accession>A0AAN6PFV0</accession>
<keyword evidence="3 8" id="KW-0732">Signal</keyword>
<dbReference type="InterPro" id="IPR022398">
    <property type="entry name" value="Peptidase_S8_His-AS"/>
</dbReference>
<comment type="caution">
    <text evidence="11">The sequence shown here is derived from an EMBL/GenBank/DDBJ whole genome shotgun (WGS) entry which is preliminary data.</text>
</comment>
<keyword evidence="5 6" id="KW-0720">Serine protease</keyword>
<feature type="domain" description="Inhibitor I9" evidence="10">
    <location>
        <begin position="31"/>
        <end position="97"/>
    </location>
</feature>
<keyword evidence="12" id="KW-1185">Reference proteome</keyword>
<dbReference type="PANTHER" id="PTHR43806:SF58">
    <property type="entry name" value="ALKALINE PROTEASE 1-RELATED"/>
    <property type="match status" value="1"/>
</dbReference>
<dbReference type="GO" id="GO:0006508">
    <property type="term" value="P:proteolysis"/>
    <property type="evidence" value="ECO:0007669"/>
    <property type="project" value="UniProtKB-KW"/>
</dbReference>
<evidence type="ECO:0000313" key="12">
    <source>
        <dbReference type="Proteomes" id="UP001303115"/>
    </source>
</evidence>
<evidence type="ECO:0000259" key="10">
    <source>
        <dbReference type="Pfam" id="PF05922"/>
    </source>
</evidence>
<comment type="similarity">
    <text evidence="1 6 7">Belongs to the peptidase S8 family.</text>
</comment>
<evidence type="ECO:0000256" key="1">
    <source>
        <dbReference type="ARBA" id="ARBA00011073"/>
    </source>
</evidence>
<evidence type="ECO:0000256" key="3">
    <source>
        <dbReference type="ARBA" id="ARBA00022729"/>
    </source>
</evidence>
<feature type="chain" id="PRO_5042974015" evidence="8">
    <location>
        <begin position="16"/>
        <end position="389"/>
    </location>
</feature>
<dbReference type="InterPro" id="IPR036852">
    <property type="entry name" value="Peptidase_S8/S53_dom_sf"/>
</dbReference>
<dbReference type="Gene3D" id="3.30.70.80">
    <property type="entry name" value="Peptidase S8 propeptide/proteinase inhibitor I9"/>
    <property type="match status" value="1"/>
</dbReference>
<feature type="active site" description="Charge relay system" evidence="6">
    <location>
        <position position="171"/>
    </location>
</feature>
<evidence type="ECO:0000313" key="11">
    <source>
        <dbReference type="EMBL" id="KAK4040173.1"/>
    </source>
</evidence>
<evidence type="ECO:0000259" key="9">
    <source>
        <dbReference type="Pfam" id="PF00082"/>
    </source>
</evidence>
<dbReference type="GO" id="GO:0005576">
    <property type="term" value="C:extracellular region"/>
    <property type="evidence" value="ECO:0007669"/>
    <property type="project" value="UniProtKB-ARBA"/>
</dbReference>
<evidence type="ECO:0000256" key="7">
    <source>
        <dbReference type="RuleBase" id="RU003355"/>
    </source>
</evidence>
<evidence type="ECO:0000256" key="5">
    <source>
        <dbReference type="ARBA" id="ARBA00022825"/>
    </source>
</evidence>
<dbReference type="PROSITE" id="PS00138">
    <property type="entry name" value="SUBTILASE_SER"/>
    <property type="match status" value="1"/>
</dbReference>
<dbReference type="GO" id="GO:0004252">
    <property type="term" value="F:serine-type endopeptidase activity"/>
    <property type="evidence" value="ECO:0007669"/>
    <property type="project" value="UniProtKB-UniRule"/>
</dbReference>
<feature type="active site" description="Charge relay system" evidence="6">
    <location>
        <position position="140"/>
    </location>
</feature>
<dbReference type="Gene3D" id="3.40.50.200">
    <property type="entry name" value="Peptidase S8/S53 domain"/>
    <property type="match status" value="1"/>
</dbReference>
<name>A0AAN6PFV0_9PEZI</name>
<dbReference type="InterPro" id="IPR023827">
    <property type="entry name" value="Peptidase_S8_Asp-AS"/>
</dbReference>
<keyword evidence="2 6" id="KW-0645">Protease</keyword>
<sequence>MQLLTWATLLPLALAAPVIQPRGVQLIPGDYIVKLKDGASESTLQDAIRHVKTGGAKHVYRAGRFKGFAAKLSPQVLDAVSKLSEVEYIEQDAVITTQESITQTDNVPWGLARISHRAAGATSYVYDESAGEGTCSYIIDTGIYVAHSQFQGRATWLANFIDSSNTDGAGHGTHVAGTVGGVTYGVAKKTQLFAVKVLDANGSGTVSSVLAGIDFVASDAKNRTAAGGCPKGSVANMSLGGGKSESINSAAAAAVRAGVFFAVAAGNSDDDAKYYSPASEPTVCTVGATDVADVRAYFSNYGTGVDVFAPGVDVLSSWIGGVDKTNTISGTSMASPHVAGLGAYLLGLLGPKTPAELCQHLKDTATLGTITDLPSGTINALAFNGNADA</sequence>
<dbReference type="PROSITE" id="PS00137">
    <property type="entry name" value="SUBTILASE_HIS"/>
    <property type="match status" value="1"/>
</dbReference>
<dbReference type="InterPro" id="IPR010259">
    <property type="entry name" value="S8pro/Inhibitor_I9"/>
</dbReference>
<dbReference type="PANTHER" id="PTHR43806">
    <property type="entry name" value="PEPTIDASE S8"/>
    <property type="match status" value="1"/>
</dbReference>
<evidence type="ECO:0000256" key="2">
    <source>
        <dbReference type="ARBA" id="ARBA00022670"/>
    </source>
</evidence>
<dbReference type="Pfam" id="PF00082">
    <property type="entry name" value="Peptidase_S8"/>
    <property type="match status" value="1"/>
</dbReference>
<evidence type="ECO:0000256" key="6">
    <source>
        <dbReference type="PROSITE-ProRule" id="PRU01240"/>
    </source>
</evidence>
<dbReference type="InterPro" id="IPR037045">
    <property type="entry name" value="S8pro/Inhibitor_I9_sf"/>
</dbReference>
<dbReference type="PROSITE" id="PS51892">
    <property type="entry name" value="SUBTILASE"/>
    <property type="match status" value="1"/>
</dbReference>
<dbReference type="CDD" id="cd04077">
    <property type="entry name" value="Peptidases_S8_PCSK9_ProteinaseK_like"/>
    <property type="match status" value="1"/>
</dbReference>
<dbReference type="EMBL" id="MU854383">
    <property type="protein sequence ID" value="KAK4040173.1"/>
    <property type="molecule type" value="Genomic_DNA"/>
</dbReference>
<dbReference type="InterPro" id="IPR034193">
    <property type="entry name" value="PCSK9_ProteinaseK-like"/>
</dbReference>
<dbReference type="PROSITE" id="PS00136">
    <property type="entry name" value="SUBTILASE_ASP"/>
    <property type="match status" value="1"/>
</dbReference>
<dbReference type="Proteomes" id="UP001303115">
    <property type="component" value="Unassembled WGS sequence"/>
</dbReference>
<dbReference type="AlphaFoldDB" id="A0AAN6PFV0"/>
<dbReference type="InterPro" id="IPR023828">
    <property type="entry name" value="Peptidase_S8_Ser-AS"/>
</dbReference>
<gene>
    <name evidence="11" type="ORF">C8A01DRAFT_35861</name>
</gene>
<dbReference type="SUPFAM" id="SSF52743">
    <property type="entry name" value="Subtilisin-like"/>
    <property type="match status" value="1"/>
</dbReference>
<protein>
    <submittedName>
        <fullName evidence="11">Cuticle-degrading protease</fullName>
    </submittedName>
</protein>
<dbReference type="FunFam" id="3.40.50.200:FF:000014">
    <property type="entry name" value="Proteinase K"/>
    <property type="match status" value="1"/>
</dbReference>
<dbReference type="InterPro" id="IPR000209">
    <property type="entry name" value="Peptidase_S8/S53_dom"/>
</dbReference>
<keyword evidence="4 6" id="KW-0378">Hydrolase</keyword>
<feature type="domain" description="Peptidase S8/S53" evidence="9">
    <location>
        <begin position="138"/>
        <end position="371"/>
    </location>
</feature>
<evidence type="ECO:0000256" key="4">
    <source>
        <dbReference type="ARBA" id="ARBA00022801"/>
    </source>
</evidence>
<dbReference type="PRINTS" id="PR00723">
    <property type="entry name" value="SUBTILISIN"/>
</dbReference>
<dbReference type="SUPFAM" id="SSF54897">
    <property type="entry name" value="Protease propeptides/inhibitors"/>
    <property type="match status" value="1"/>
</dbReference>
<organism evidence="11 12">
    <name type="scientific">Parachaetomium inaequale</name>
    <dbReference type="NCBI Taxonomy" id="2588326"/>
    <lineage>
        <taxon>Eukaryota</taxon>
        <taxon>Fungi</taxon>
        <taxon>Dikarya</taxon>
        <taxon>Ascomycota</taxon>
        <taxon>Pezizomycotina</taxon>
        <taxon>Sordariomycetes</taxon>
        <taxon>Sordariomycetidae</taxon>
        <taxon>Sordariales</taxon>
        <taxon>Chaetomiaceae</taxon>
        <taxon>Parachaetomium</taxon>
    </lineage>
</organism>
<dbReference type="InterPro" id="IPR050131">
    <property type="entry name" value="Peptidase_S8_subtilisin-like"/>
</dbReference>
<dbReference type="InterPro" id="IPR015500">
    <property type="entry name" value="Peptidase_S8_subtilisin-rel"/>
</dbReference>
<reference evidence="12" key="1">
    <citation type="journal article" date="2023" name="Mol. Phylogenet. Evol.">
        <title>Genome-scale phylogeny and comparative genomics of the fungal order Sordariales.</title>
        <authorList>
            <person name="Hensen N."/>
            <person name="Bonometti L."/>
            <person name="Westerberg I."/>
            <person name="Brannstrom I.O."/>
            <person name="Guillou S."/>
            <person name="Cros-Aarteil S."/>
            <person name="Calhoun S."/>
            <person name="Haridas S."/>
            <person name="Kuo A."/>
            <person name="Mondo S."/>
            <person name="Pangilinan J."/>
            <person name="Riley R."/>
            <person name="LaButti K."/>
            <person name="Andreopoulos B."/>
            <person name="Lipzen A."/>
            <person name="Chen C."/>
            <person name="Yan M."/>
            <person name="Daum C."/>
            <person name="Ng V."/>
            <person name="Clum A."/>
            <person name="Steindorff A."/>
            <person name="Ohm R.A."/>
            <person name="Martin F."/>
            <person name="Silar P."/>
            <person name="Natvig D.O."/>
            <person name="Lalanne C."/>
            <person name="Gautier V."/>
            <person name="Ament-Velasquez S.L."/>
            <person name="Kruys A."/>
            <person name="Hutchinson M.I."/>
            <person name="Powell A.J."/>
            <person name="Barry K."/>
            <person name="Miller A.N."/>
            <person name="Grigoriev I.V."/>
            <person name="Debuchy R."/>
            <person name="Gladieux P."/>
            <person name="Hiltunen Thoren M."/>
            <person name="Johannesson H."/>
        </authorList>
    </citation>
    <scope>NUCLEOTIDE SEQUENCE [LARGE SCALE GENOMIC DNA]</scope>
    <source>
        <strain evidence="12">CBS 284.82</strain>
    </source>
</reference>